<proteinExistence type="predicted"/>
<dbReference type="Proteomes" id="UP000824120">
    <property type="component" value="Chromosome 1"/>
</dbReference>
<evidence type="ECO:0000313" key="2">
    <source>
        <dbReference type="EMBL" id="KAG5630599.1"/>
    </source>
</evidence>
<keyword evidence="3" id="KW-1185">Reference proteome</keyword>
<accession>A0A9J6B2I9</accession>
<feature type="compositionally biased region" description="Polar residues" evidence="1">
    <location>
        <begin position="127"/>
        <end position="139"/>
    </location>
</feature>
<dbReference type="EMBL" id="JACXVP010000001">
    <property type="protein sequence ID" value="KAG5630599.1"/>
    <property type="molecule type" value="Genomic_DNA"/>
</dbReference>
<sequence length="139" mass="15594">MITPLKYLQKKGMITCLLIMQILLQCLKHKESISKGKYLQIKCPPKNGYPDHSIAMKNEKQTTLPASSTSNTVDENQRKSEQSGQHTRQKQASSTCDPADQQQLVENTGGKQRTTEEYELGGEQLKSVANNQQSGENFH</sequence>
<dbReference type="AlphaFoldDB" id="A0A9J6B2I9"/>
<protein>
    <submittedName>
        <fullName evidence="2">Uncharacterized protein</fullName>
    </submittedName>
</protein>
<evidence type="ECO:0000313" key="3">
    <source>
        <dbReference type="Proteomes" id="UP000824120"/>
    </source>
</evidence>
<reference evidence="2 3" key="1">
    <citation type="submission" date="2020-09" db="EMBL/GenBank/DDBJ databases">
        <title>De no assembly of potato wild relative species, Solanum commersonii.</title>
        <authorList>
            <person name="Cho K."/>
        </authorList>
    </citation>
    <scope>NUCLEOTIDE SEQUENCE [LARGE SCALE GENOMIC DNA]</scope>
    <source>
        <strain evidence="2">LZ3.2</strain>
        <tissue evidence="2">Leaf</tissue>
    </source>
</reference>
<feature type="compositionally biased region" description="Polar residues" evidence="1">
    <location>
        <begin position="61"/>
        <end position="74"/>
    </location>
</feature>
<evidence type="ECO:0000256" key="1">
    <source>
        <dbReference type="SAM" id="MobiDB-lite"/>
    </source>
</evidence>
<gene>
    <name evidence="2" type="ORF">H5410_002316</name>
</gene>
<comment type="caution">
    <text evidence="2">The sequence shown here is derived from an EMBL/GenBank/DDBJ whole genome shotgun (WGS) entry which is preliminary data.</text>
</comment>
<feature type="compositionally biased region" description="Polar residues" evidence="1">
    <location>
        <begin position="82"/>
        <end position="112"/>
    </location>
</feature>
<feature type="region of interest" description="Disordered" evidence="1">
    <location>
        <begin position="40"/>
        <end position="139"/>
    </location>
</feature>
<name>A0A9J6B2I9_SOLCO</name>
<organism evidence="2 3">
    <name type="scientific">Solanum commersonii</name>
    <name type="common">Commerson's wild potato</name>
    <name type="synonym">Commerson's nightshade</name>
    <dbReference type="NCBI Taxonomy" id="4109"/>
    <lineage>
        <taxon>Eukaryota</taxon>
        <taxon>Viridiplantae</taxon>
        <taxon>Streptophyta</taxon>
        <taxon>Embryophyta</taxon>
        <taxon>Tracheophyta</taxon>
        <taxon>Spermatophyta</taxon>
        <taxon>Magnoliopsida</taxon>
        <taxon>eudicotyledons</taxon>
        <taxon>Gunneridae</taxon>
        <taxon>Pentapetalae</taxon>
        <taxon>asterids</taxon>
        <taxon>lamiids</taxon>
        <taxon>Solanales</taxon>
        <taxon>Solanaceae</taxon>
        <taxon>Solanoideae</taxon>
        <taxon>Solaneae</taxon>
        <taxon>Solanum</taxon>
    </lineage>
</organism>